<organism evidence="1 2">
    <name type="scientific">Gigaspora margarita</name>
    <dbReference type="NCBI Taxonomy" id="4874"/>
    <lineage>
        <taxon>Eukaryota</taxon>
        <taxon>Fungi</taxon>
        <taxon>Fungi incertae sedis</taxon>
        <taxon>Mucoromycota</taxon>
        <taxon>Glomeromycotina</taxon>
        <taxon>Glomeromycetes</taxon>
        <taxon>Diversisporales</taxon>
        <taxon>Gigasporaceae</taxon>
        <taxon>Gigaspora</taxon>
    </lineage>
</organism>
<comment type="caution">
    <text evidence="1">The sequence shown here is derived from an EMBL/GenBank/DDBJ whole genome shotgun (WGS) entry which is preliminary data.</text>
</comment>
<dbReference type="Proteomes" id="UP000789901">
    <property type="component" value="Unassembled WGS sequence"/>
</dbReference>
<feature type="non-terminal residue" evidence="1">
    <location>
        <position position="1"/>
    </location>
</feature>
<evidence type="ECO:0000313" key="1">
    <source>
        <dbReference type="EMBL" id="CAG8806055.1"/>
    </source>
</evidence>
<proteinExistence type="predicted"/>
<dbReference type="EMBL" id="CAJVQB010025302">
    <property type="protein sequence ID" value="CAG8806055.1"/>
    <property type="molecule type" value="Genomic_DNA"/>
</dbReference>
<gene>
    <name evidence="1" type="ORF">GMARGA_LOCUS24217</name>
</gene>
<keyword evidence="2" id="KW-1185">Reference proteome</keyword>
<evidence type="ECO:0000313" key="2">
    <source>
        <dbReference type="Proteomes" id="UP000789901"/>
    </source>
</evidence>
<sequence>SSSYKNPKGHRKVAPITGNFVFASLHIQRTDSQVLLNGQKDKVKSVKTDVSNEYIVGVKVNSVDLIAKTQYNSFGEVIYTITWNSCNEKIKHLERCRNQNQLIFKTQLPKKLFHELQSELQKNKRLKALAYSAICACDKLLIFCNIYYQLVAIMPEMVRKYKVEKRRQEITRIIDHIIPIHIVQVNSIASNGAYRSLKDILFVLIPKLAYSKSVVLQVEDVIHVKLSRD</sequence>
<protein>
    <submittedName>
        <fullName evidence="1">4910_t:CDS:1</fullName>
    </submittedName>
</protein>
<name>A0ABN7VXZ9_GIGMA</name>
<reference evidence="1 2" key="1">
    <citation type="submission" date="2021-06" db="EMBL/GenBank/DDBJ databases">
        <authorList>
            <person name="Kallberg Y."/>
            <person name="Tangrot J."/>
            <person name="Rosling A."/>
        </authorList>
    </citation>
    <scope>NUCLEOTIDE SEQUENCE [LARGE SCALE GENOMIC DNA]</scope>
    <source>
        <strain evidence="1 2">120-4 pot B 10/14</strain>
    </source>
</reference>
<accession>A0ABN7VXZ9</accession>
<feature type="non-terminal residue" evidence="1">
    <location>
        <position position="229"/>
    </location>
</feature>